<evidence type="ECO:0000259" key="2">
    <source>
        <dbReference type="Pfam" id="PF13449"/>
    </source>
</evidence>
<gene>
    <name evidence="3" type="ORF">DACRYDRAFT_94457</name>
</gene>
<dbReference type="InterPro" id="IPR027372">
    <property type="entry name" value="Phytase-like_dom"/>
</dbReference>
<evidence type="ECO:0000313" key="3">
    <source>
        <dbReference type="EMBL" id="EJU02747.1"/>
    </source>
</evidence>
<dbReference type="HOGENOM" id="CLU_026803_0_0_1"/>
<keyword evidence="1" id="KW-0732">Signal</keyword>
<evidence type="ECO:0000256" key="1">
    <source>
        <dbReference type="SAM" id="SignalP"/>
    </source>
</evidence>
<dbReference type="EMBL" id="JH795861">
    <property type="protein sequence ID" value="EJU02747.1"/>
    <property type="molecule type" value="Genomic_DNA"/>
</dbReference>
<dbReference type="Proteomes" id="UP000030653">
    <property type="component" value="Unassembled WGS sequence"/>
</dbReference>
<feature type="signal peptide" evidence="1">
    <location>
        <begin position="1"/>
        <end position="16"/>
    </location>
</feature>
<feature type="chain" id="PRO_5004067658" description="Phytase-like domain-containing protein" evidence="1">
    <location>
        <begin position="17"/>
        <end position="511"/>
    </location>
</feature>
<feature type="domain" description="Phytase-like" evidence="2">
    <location>
        <begin position="142"/>
        <end position="469"/>
    </location>
</feature>
<sequence>MVGMLSLLLSASLALATPTELAPRWPPVSTTTCNGKEYVYQGLTGFGKVASNFRDKYGDTLSFGSSAAVEPKTWKLLSNGTLTGTFWMLPDRGWNTNGTTNFQPRVHIFDVWFTPLEDGAPAPAPQNLIFGYKDTVLLFDPTGKATTGLDANSALTFHGMPTMPAAQYTGDGWGGPGNGDTRVSLDCEGIVLDHDSTFWISDEYGPYVYHFTREGKMIDALAPPEALIPHRNGTLSFSADSPPIYAPDALPIPANPNTGRSNNQGLEGLAADPSRKHMFALLQSATVQDDGTDASKRRWTRLLQYTREAGKYIYTNAWALGLPTYLTAANATRIAAQSELHYLTQEQFFVLPRDSSAGHGMPSSLSLYRHIDIYDISAATSIHTPTLDAVNGTIAPNGTLLPSITPAKYCSFIDFNDNAELGKFGLHNGGADDDNLLNEKWEGMVVLPADGKDAKDGWYYVMATNDNDFVTQDGYMNFGQIQYKDGSGFNFDNEALVFKVQLPRGVSPPMG</sequence>
<dbReference type="AlphaFoldDB" id="M5GA09"/>
<name>M5GA09_DACPD</name>
<dbReference type="OMA" id="DYRPRLN"/>
<dbReference type="PANTHER" id="PTHR37957">
    <property type="entry name" value="BLR7070 PROTEIN"/>
    <property type="match status" value="1"/>
</dbReference>
<dbReference type="STRING" id="1858805.M5GA09"/>
<dbReference type="Pfam" id="PF13449">
    <property type="entry name" value="Phytase-like"/>
    <property type="match status" value="1"/>
</dbReference>
<organism evidence="3 4">
    <name type="scientific">Dacryopinax primogenitus (strain DJM 731)</name>
    <name type="common">Brown rot fungus</name>
    <dbReference type="NCBI Taxonomy" id="1858805"/>
    <lineage>
        <taxon>Eukaryota</taxon>
        <taxon>Fungi</taxon>
        <taxon>Dikarya</taxon>
        <taxon>Basidiomycota</taxon>
        <taxon>Agaricomycotina</taxon>
        <taxon>Dacrymycetes</taxon>
        <taxon>Dacrymycetales</taxon>
        <taxon>Dacrymycetaceae</taxon>
        <taxon>Dacryopinax</taxon>
    </lineage>
</organism>
<keyword evidence="4" id="KW-1185">Reference proteome</keyword>
<protein>
    <recommendedName>
        <fullName evidence="2">Phytase-like domain-containing protein</fullName>
    </recommendedName>
</protein>
<dbReference type="RefSeq" id="XP_040629641.1">
    <property type="nucleotide sequence ID" value="XM_040777223.1"/>
</dbReference>
<evidence type="ECO:0000313" key="4">
    <source>
        <dbReference type="Proteomes" id="UP000030653"/>
    </source>
</evidence>
<dbReference type="OrthoDB" id="425936at2759"/>
<accession>M5GA09</accession>
<dbReference type="PANTHER" id="PTHR37957:SF1">
    <property type="entry name" value="PHYTASE-LIKE DOMAIN-CONTAINING PROTEIN"/>
    <property type="match status" value="1"/>
</dbReference>
<proteinExistence type="predicted"/>
<dbReference type="GeneID" id="63692285"/>
<reference evidence="3 4" key="1">
    <citation type="journal article" date="2012" name="Science">
        <title>The Paleozoic origin of enzymatic lignin decomposition reconstructed from 31 fungal genomes.</title>
        <authorList>
            <person name="Floudas D."/>
            <person name="Binder M."/>
            <person name="Riley R."/>
            <person name="Barry K."/>
            <person name="Blanchette R.A."/>
            <person name="Henrissat B."/>
            <person name="Martinez A.T."/>
            <person name="Otillar R."/>
            <person name="Spatafora J.W."/>
            <person name="Yadav J.S."/>
            <person name="Aerts A."/>
            <person name="Benoit I."/>
            <person name="Boyd A."/>
            <person name="Carlson A."/>
            <person name="Copeland A."/>
            <person name="Coutinho P.M."/>
            <person name="de Vries R.P."/>
            <person name="Ferreira P."/>
            <person name="Findley K."/>
            <person name="Foster B."/>
            <person name="Gaskell J."/>
            <person name="Glotzer D."/>
            <person name="Gorecki P."/>
            <person name="Heitman J."/>
            <person name="Hesse C."/>
            <person name="Hori C."/>
            <person name="Igarashi K."/>
            <person name="Jurgens J.A."/>
            <person name="Kallen N."/>
            <person name="Kersten P."/>
            <person name="Kohler A."/>
            <person name="Kuees U."/>
            <person name="Kumar T.K.A."/>
            <person name="Kuo A."/>
            <person name="LaButti K."/>
            <person name="Larrondo L.F."/>
            <person name="Lindquist E."/>
            <person name="Ling A."/>
            <person name="Lombard V."/>
            <person name="Lucas S."/>
            <person name="Lundell T."/>
            <person name="Martin R."/>
            <person name="McLaughlin D.J."/>
            <person name="Morgenstern I."/>
            <person name="Morin E."/>
            <person name="Murat C."/>
            <person name="Nagy L.G."/>
            <person name="Nolan M."/>
            <person name="Ohm R.A."/>
            <person name="Patyshakuliyeva A."/>
            <person name="Rokas A."/>
            <person name="Ruiz-Duenas F.J."/>
            <person name="Sabat G."/>
            <person name="Salamov A."/>
            <person name="Samejima M."/>
            <person name="Schmutz J."/>
            <person name="Slot J.C."/>
            <person name="St John F."/>
            <person name="Stenlid J."/>
            <person name="Sun H."/>
            <person name="Sun S."/>
            <person name="Syed K."/>
            <person name="Tsang A."/>
            <person name="Wiebenga A."/>
            <person name="Young D."/>
            <person name="Pisabarro A."/>
            <person name="Eastwood D.C."/>
            <person name="Martin F."/>
            <person name="Cullen D."/>
            <person name="Grigoriev I.V."/>
            <person name="Hibbett D.S."/>
        </authorList>
    </citation>
    <scope>NUCLEOTIDE SEQUENCE [LARGE SCALE GENOMIC DNA]</scope>
    <source>
        <strain evidence="3 4">DJM-731 SS1</strain>
    </source>
</reference>